<dbReference type="InterPro" id="IPR001173">
    <property type="entry name" value="Glyco_trans_2-like"/>
</dbReference>
<dbReference type="InterPro" id="IPR050834">
    <property type="entry name" value="Glycosyltransf_2"/>
</dbReference>
<evidence type="ECO:0000313" key="2">
    <source>
        <dbReference type="EMBL" id="MBC3757757.1"/>
    </source>
</evidence>
<accession>A0A923HG05</accession>
<protein>
    <submittedName>
        <fullName evidence="2">Glycosyltransferase family 2 protein</fullName>
    </submittedName>
</protein>
<dbReference type="PANTHER" id="PTHR43685:SF2">
    <property type="entry name" value="GLYCOSYLTRANSFERASE 2-LIKE DOMAIN-CONTAINING PROTEIN"/>
    <property type="match status" value="1"/>
</dbReference>
<proteinExistence type="predicted"/>
<dbReference type="CDD" id="cd00761">
    <property type="entry name" value="Glyco_tranf_GTA_type"/>
    <property type="match status" value="1"/>
</dbReference>
<name>A0A923HG05_9FLAO</name>
<dbReference type="Gene3D" id="3.90.550.10">
    <property type="entry name" value="Spore Coat Polysaccharide Biosynthesis Protein SpsA, Chain A"/>
    <property type="match status" value="1"/>
</dbReference>
<sequence length="283" mass="32476">MNSGNNVTVVIPCFNDGEYIIEAVNSVLNQTLKPEKIIIVDDGSDTHTKHILGGINDDSIEVVYQDNSGVCKARNVAIDLAKTDYILTLDADDYFEPTFVEKAVAVLGQDSKVGVVGCFYRRLVNRKIQNEVVKPLGGGVSNFLVKNNGLGCSLFRKKCWEAVSGYDESMLKGYEDWDFWISILKQGWHMHIIEEPLFLYRRSESSRDGNAFLNHDVELRDYLFKKHRQVFMDNFEAFARQIIYSNSKLKQTQLKIKNSIDYRLGNLILRPFRFVKRMIKSQK</sequence>
<organism evidence="2 3">
    <name type="scientific">Hyunsoonleella aquatilis</name>
    <dbReference type="NCBI Taxonomy" id="2762758"/>
    <lineage>
        <taxon>Bacteria</taxon>
        <taxon>Pseudomonadati</taxon>
        <taxon>Bacteroidota</taxon>
        <taxon>Flavobacteriia</taxon>
        <taxon>Flavobacteriales</taxon>
        <taxon>Flavobacteriaceae</taxon>
    </lineage>
</organism>
<dbReference type="RefSeq" id="WP_186559612.1">
    <property type="nucleotide sequence ID" value="NZ_JACNMF010000001.1"/>
</dbReference>
<keyword evidence="3" id="KW-1185">Reference proteome</keyword>
<dbReference type="Pfam" id="PF00535">
    <property type="entry name" value="Glycos_transf_2"/>
    <property type="match status" value="1"/>
</dbReference>
<evidence type="ECO:0000259" key="1">
    <source>
        <dbReference type="Pfam" id="PF00535"/>
    </source>
</evidence>
<gene>
    <name evidence="2" type="ORF">H7U19_05035</name>
</gene>
<dbReference type="SUPFAM" id="SSF53448">
    <property type="entry name" value="Nucleotide-diphospho-sugar transferases"/>
    <property type="match status" value="1"/>
</dbReference>
<dbReference type="InterPro" id="IPR029044">
    <property type="entry name" value="Nucleotide-diphossugar_trans"/>
</dbReference>
<dbReference type="PANTHER" id="PTHR43685">
    <property type="entry name" value="GLYCOSYLTRANSFERASE"/>
    <property type="match status" value="1"/>
</dbReference>
<reference evidence="2" key="1">
    <citation type="submission" date="2020-08" db="EMBL/GenBank/DDBJ databases">
        <title>Hyunsoonleella sp. strain SJ7 genome sequencing and assembly.</title>
        <authorList>
            <person name="Kim I."/>
        </authorList>
    </citation>
    <scope>NUCLEOTIDE SEQUENCE</scope>
    <source>
        <strain evidence="2">SJ7</strain>
    </source>
</reference>
<comment type="caution">
    <text evidence="2">The sequence shown here is derived from an EMBL/GenBank/DDBJ whole genome shotgun (WGS) entry which is preliminary data.</text>
</comment>
<dbReference type="AlphaFoldDB" id="A0A923HG05"/>
<dbReference type="Proteomes" id="UP000656244">
    <property type="component" value="Unassembled WGS sequence"/>
</dbReference>
<dbReference type="EMBL" id="JACNMF010000001">
    <property type="protein sequence ID" value="MBC3757757.1"/>
    <property type="molecule type" value="Genomic_DNA"/>
</dbReference>
<feature type="domain" description="Glycosyltransferase 2-like" evidence="1">
    <location>
        <begin position="8"/>
        <end position="127"/>
    </location>
</feature>
<evidence type="ECO:0000313" key="3">
    <source>
        <dbReference type="Proteomes" id="UP000656244"/>
    </source>
</evidence>